<dbReference type="SUPFAM" id="SSF101152">
    <property type="entry name" value="Mob1/phocein"/>
    <property type="match status" value="1"/>
</dbReference>
<feature type="binding site" evidence="1">
    <location>
        <position position="273"/>
    </location>
    <ligand>
        <name>Zn(2+)</name>
        <dbReference type="ChEBI" id="CHEBI:29105"/>
    </ligand>
</feature>
<dbReference type="SMART" id="SM01388">
    <property type="entry name" value="Mob1_phocein"/>
    <property type="match status" value="1"/>
</dbReference>
<evidence type="ECO:0000313" key="3">
    <source>
        <dbReference type="Proteomes" id="UP001337655"/>
    </source>
</evidence>
<reference evidence="2 3" key="1">
    <citation type="submission" date="2023-08" db="EMBL/GenBank/DDBJ databases">
        <title>Black Yeasts Isolated from many extreme environments.</title>
        <authorList>
            <person name="Coleine C."/>
            <person name="Stajich J.E."/>
            <person name="Selbmann L."/>
        </authorList>
    </citation>
    <scope>NUCLEOTIDE SEQUENCE [LARGE SCALE GENOMIC DNA]</scope>
    <source>
        <strain evidence="2 3">CCFEE 5935</strain>
    </source>
</reference>
<gene>
    <name evidence="2" type="primary">MOB1</name>
    <name evidence="2" type="ORF">LTR77_000179</name>
</gene>
<dbReference type="AlphaFoldDB" id="A0AAV9PRS2"/>
<protein>
    <submittedName>
        <fullName evidence="2">Mitotic exit network component</fullName>
    </submittedName>
</protein>
<keyword evidence="1" id="KW-0862">Zinc</keyword>
<dbReference type="PANTHER" id="PTHR22599">
    <property type="entry name" value="MPS ONE BINDER KINASE ACTIVATOR-LIKE MOB"/>
    <property type="match status" value="1"/>
</dbReference>
<dbReference type="InterPro" id="IPR036703">
    <property type="entry name" value="MOB_kinase_act_sf"/>
</dbReference>
<dbReference type="EMBL" id="JAVRRT010000001">
    <property type="protein sequence ID" value="KAK5175043.1"/>
    <property type="molecule type" value="Genomic_DNA"/>
</dbReference>
<keyword evidence="1" id="KW-0479">Metal-binding</keyword>
<dbReference type="RefSeq" id="XP_064663681.1">
    <property type="nucleotide sequence ID" value="XM_064797447.1"/>
</dbReference>
<name>A0AAV9PRS2_9PEZI</name>
<dbReference type="InterPro" id="IPR005301">
    <property type="entry name" value="MOB_kinase_act_fam"/>
</dbReference>
<dbReference type="Gene3D" id="1.20.140.30">
    <property type="entry name" value="MOB kinase activator"/>
    <property type="match status" value="1"/>
</dbReference>
<comment type="caution">
    <text evidence="2">The sequence shown here is derived from an EMBL/GenBank/DDBJ whole genome shotgun (WGS) entry which is preliminary data.</text>
</comment>
<feature type="binding site" evidence="1">
    <location>
        <position position="186"/>
    </location>
    <ligand>
        <name>Zn(2+)</name>
        <dbReference type="ChEBI" id="CHEBI:29105"/>
    </ligand>
</feature>
<proteinExistence type="predicted"/>
<sequence>MSSFINTMFVHYSPPQPYSQSPKPLPALHSNILAESESYIHFQPPASPQETYKSPLQRHLHNALTESHSFSNIPAPVRVENRTHEVQRGYRGLGHGIKDIAKQADLLTYSNNNARTRNAAFQPQKRAKGTNSWQLKQFAEATLGSGSLRKVVQLPEGEDRDEWLAVNVVDFYNQINLLYGAITEFCSPQSCPEMKATDEFEYLWHDPPAFPKPTRLPAPTYISHLLNWTSSHLSNPAVFPTQPGVPFPEGFEKTVKVLFKRLYRIYAHIYCHHYSVVRGLGLEAHLNTGFKHYVLFVEEFGLADEKGAKKGEWFGPLGELVESMLRSD</sequence>
<organism evidence="2 3">
    <name type="scientific">Saxophila tyrrhenica</name>
    <dbReference type="NCBI Taxonomy" id="1690608"/>
    <lineage>
        <taxon>Eukaryota</taxon>
        <taxon>Fungi</taxon>
        <taxon>Dikarya</taxon>
        <taxon>Ascomycota</taxon>
        <taxon>Pezizomycotina</taxon>
        <taxon>Dothideomycetes</taxon>
        <taxon>Dothideomycetidae</taxon>
        <taxon>Mycosphaerellales</taxon>
        <taxon>Extremaceae</taxon>
        <taxon>Saxophila</taxon>
    </lineage>
</organism>
<dbReference type="Proteomes" id="UP001337655">
    <property type="component" value="Unassembled WGS sequence"/>
</dbReference>
<feature type="binding site" evidence="1">
    <location>
        <position position="191"/>
    </location>
    <ligand>
        <name>Zn(2+)</name>
        <dbReference type="ChEBI" id="CHEBI:29105"/>
    </ligand>
</feature>
<dbReference type="Pfam" id="PF03637">
    <property type="entry name" value="Mob1_phocein"/>
    <property type="match status" value="1"/>
</dbReference>
<evidence type="ECO:0000256" key="1">
    <source>
        <dbReference type="PIRSR" id="PIRSR605301-1"/>
    </source>
</evidence>
<keyword evidence="3" id="KW-1185">Reference proteome</keyword>
<dbReference type="GeneID" id="89921531"/>
<accession>A0AAV9PRS2</accession>
<evidence type="ECO:0000313" key="2">
    <source>
        <dbReference type="EMBL" id="KAK5175043.1"/>
    </source>
</evidence>
<feature type="binding site" evidence="1">
    <location>
        <position position="268"/>
    </location>
    <ligand>
        <name>Zn(2+)</name>
        <dbReference type="ChEBI" id="CHEBI:29105"/>
    </ligand>
</feature>